<evidence type="ECO:0000256" key="5">
    <source>
        <dbReference type="ARBA" id="ARBA00022989"/>
    </source>
</evidence>
<evidence type="ECO:0000313" key="10">
    <source>
        <dbReference type="EMBL" id="MCD8473003.1"/>
    </source>
</evidence>
<evidence type="ECO:0000256" key="2">
    <source>
        <dbReference type="ARBA" id="ARBA00022448"/>
    </source>
</evidence>
<gene>
    <name evidence="10" type="ORF">LPH55_05890</name>
</gene>
<dbReference type="InterPro" id="IPR038770">
    <property type="entry name" value="Na+/solute_symporter_sf"/>
</dbReference>
<reference evidence="10" key="1">
    <citation type="submission" date="2021-11" db="EMBL/GenBank/DDBJ databases">
        <title>Genome sequence of Xylella taiwanensis PLS432.</title>
        <authorList>
            <person name="Weng L.-W."/>
            <person name="Su C.-C."/>
            <person name="Tsai C.-W."/>
            <person name="Kuo C.-H."/>
        </authorList>
    </citation>
    <scope>NUCLEOTIDE SEQUENCE</scope>
    <source>
        <strain evidence="10">PLS432</strain>
    </source>
</reference>
<dbReference type="InterPro" id="IPR050794">
    <property type="entry name" value="CPA2_transporter"/>
</dbReference>
<keyword evidence="11" id="KW-1185">Reference proteome</keyword>
<dbReference type="RefSeq" id="WP_081755431.1">
    <property type="nucleotide sequence ID" value="NZ_CP053627.1"/>
</dbReference>
<sequence length="270" mass="28511">MIPLCSWLLHTEGVFSGKAGLLEASLFLGTSVALTTFTMLTCIIHEPGLTTSSLGTMALTAGAFDDAAAWCVLAIVLASFNGSWSYAYLAIGSSIAYALFMLWIGHHALQHLMEKVDPAQPLGTSKLVVVLVLFCHSAWAMDASGIHAVFRGFILGVYMPSSADRNSVRVAVAVRGGVPAANVLHLFRPKNRAERAAATKILLAGIVVLAVSLLGKGVACWGAARLSGENHHKTIAIGALLNTRGLMELMIINIGLQADVIEQGLFSILC</sequence>
<evidence type="ECO:0000256" key="6">
    <source>
        <dbReference type="ARBA" id="ARBA00023065"/>
    </source>
</evidence>
<keyword evidence="5 8" id="KW-1133">Transmembrane helix</keyword>
<feature type="transmembrane region" description="Helical" evidence="8">
    <location>
        <begin position="86"/>
        <end position="106"/>
    </location>
</feature>
<evidence type="ECO:0000256" key="3">
    <source>
        <dbReference type="ARBA" id="ARBA00022449"/>
    </source>
</evidence>
<feature type="transmembrane region" description="Helical" evidence="8">
    <location>
        <begin position="201"/>
        <end position="224"/>
    </location>
</feature>
<protein>
    <submittedName>
        <fullName evidence="10">Cation:proton antiporter</fullName>
    </submittedName>
</protein>
<evidence type="ECO:0000259" key="9">
    <source>
        <dbReference type="Pfam" id="PF00999"/>
    </source>
</evidence>
<dbReference type="PANTHER" id="PTHR32468">
    <property type="entry name" value="CATION/H + ANTIPORTER"/>
    <property type="match status" value="1"/>
</dbReference>
<dbReference type="EMBL" id="JAJPPU010000002">
    <property type="protein sequence ID" value="MCD8473003.1"/>
    <property type="molecule type" value="Genomic_DNA"/>
</dbReference>
<comment type="caution">
    <text evidence="10">The sequence shown here is derived from an EMBL/GenBank/DDBJ whole genome shotgun (WGS) entry which is preliminary data.</text>
</comment>
<organism evidence="10 11">
    <name type="scientific">Xylella taiwanensis</name>
    <dbReference type="NCBI Taxonomy" id="1444770"/>
    <lineage>
        <taxon>Bacteria</taxon>
        <taxon>Pseudomonadati</taxon>
        <taxon>Pseudomonadota</taxon>
        <taxon>Gammaproteobacteria</taxon>
        <taxon>Lysobacterales</taxon>
        <taxon>Lysobacteraceae</taxon>
        <taxon>Xylella</taxon>
    </lineage>
</organism>
<dbReference type="Proteomes" id="UP001430701">
    <property type="component" value="Unassembled WGS sequence"/>
</dbReference>
<evidence type="ECO:0000256" key="4">
    <source>
        <dbReference type="ARBA" id="ARBA00022692"/>
    </source>
</evidence>
<dbReference type="Pfam" id="PF00999">
    <property type="entry name" value="Na_H_Exchanger"/>
    <property type="match status" value="1"/>
</dbReference>
<dbReference type="InterPro" id="IPR006153">
    <property type="entry name" value="Cation/H_exchanger_TM"/>
</dbReference>
<dbReference type="Gene3D" id="1.20.1530.20">
    <property type="match status" value="1"/>
</dbReference>
<keyword evidence="2" id="KW-0813">Transport</keyword>
<feature type="transmembrane region" description="Helical" evidence="8">
    <location>
        <begin position="56"/>
        <end position="80"/>
    </location>
</feature>
<comment type="subcellular location">
    <subcellularLocation>
        <location evidence="1">Membrane</location>
        <topology evidence="1">Multi-pass membrane protein</topology>
    </subcellularLocation>
</comment>
<feature type="transmembrane region" description="Helical" evidence="8">
    <location>
        <begin position="127"/>
        <end position="150"/>
    </location>
</feature>
<keyword evidence="6" id="KW-0406">Ion transport</keyword>
<evidence type="ECO:0000313" key="11">
    <source>
        <dbReference type="Proteomes" id="UP001430701"/>
    </source>
</evidence>
<proteinExistence type="predicted"/>
<feature type="domain" description="Cation/H+ exchanger transmembrane" evidence="9">
    <location>
        <begin position="21"/>
        <end position="269"/>
    </location>
</feature>
<keyword evidence="7 8" id="KW-0472">Membrane</keyword>
<dbReference type="GeneID" id="68899880"/>
<keyword evidence="3" id="KW-0050">Antiport</keyword>
<evidence type="ECO:0000256" key="7">
    <source>
        <dbReference type="ARBA" id="ARBA00023136"/>
    </source>
</evidence>
<evidence type="ECO:0000256" key="8">
    <source>
        <dbReference type="SAM" id="Phobius"/>
    </source>
</evidence>
<name>A0ABS8TTU3_9GAMM</name>
<accession>A0ABS8TTU3</accession>
<evidence type="ECO:0000256" key="1">
    <source>
        <dbReference type="ARBA" id="ARBA00004141"/>
    </source>
</evidence>
<dbReference type="PANTHER" id="PTHR32468:SF0">
    <property type="entry name" value="K(+)_H(+) ANTIPORTER 1"/>
    <property type="match status" value="1"/>
</dbReference>
<keyword evidence="4 8" id="KW-0812">Transmembrane</keyword>
<feature type="transmembrane region" description="Helical" evidence="8">
    <location>
        <begin position="26"/>
        <end position="44"/>
    </location>
</feature>